<dbReference type="AlphaFoldDB" id="A0A7T4T3Y1"/>
<reference evidence="1 2" key="1">
    <citation type="submission" date="2020-12" db="EMBL/GenBank/DDBJ databases">
        <title>FDA dAtabase for Regulatory Grade micrObial Sequences (FDA-ARGOS): Supporting development and validation of Infectious Disease Dx tests.</title>
        <authorList>
            <person name="Sproer C."/>
            <person name="Gronow S."/>
            <person name="Severitt S."/>
            <person name="Schroder I."/>
            <person name="Tallon L."/>
            <person name="Sadzewicz L."/>
            <person name="Zhao X."/>
            <person name="Boylan J."/>
            <person name="Ott S."/>
            <person name="Bowen H."/>
            <person name="Vavikolanu K."/>
            <person name="Mehta A."/>
            <person name="Aluvathingal J."/>
            <person name="Nadendla S."/>
            <person name="Lowell S."/>
            <person name="Myers T."/>
            <person name="Yan Y."/>
            <person name="Sichtig H."/>
        </authorList>
    </citation>
    <scope>NUCLEOTIDE SEQUENCE [LARGE SCALE GENOMIC DNA]</scope>
    <source>
        <strain evidence="1 2">FDAARGOS_1001</strain>
    </source>
</reference>
<dbReference type="RefSeq" id="WP_165607411.1">
    <property type="nucleotide sequence ID" value="NZ_CP066078.1"/>
</dbReference>
<name>A0A7T4T3Y1_9MICC</name>
<dbReference type="EMBL" id="CP066078">
    <property type="protein sequence ID" value="QQC58670.1"/>
    <property type="molecule type" value="Genomic_DNA"/>
</dbReference>
<dbReference type="Proteomes" id="UP000595221">
    <property type="component" value="Chromosome"/>
</dbReference>
<evidence type="ECO:0000313" key="2">
    <source>
        <dbReference type="Proteomes" id="UP000595221"/>
    </source>
</evidence>
<sequence length="56" mass="6269">MGHIILTVLIILFSWTLVIPALIGTAQFIWLVVDAFLIPGWAARSNHPRPQAYGLR</sequence>
<evidence type="ECO:0000313" key="1">
    <source>
        <dbReference type="EMBL" id="QQC58670.1"/>
    </source>
</evidence>
<organism evidence="1 2">
    <name type="scientific">Rothia kristinae</name>
    <dbReference type="NCBI Taxonomy" id="37923"/>
    <lineage>
        <taxon>Bacteria</taxon>
        <taxon>Bacillati</taxon>
        <taxon>Actinomycetota</taxon>
        <taxon>Actinomycetes</taxon>
        <taxon>Micrococcales</taxon>
        <taxon>Micrococcaceae</taxon>
        <taxon>Rothia</taxon>
    </lineage>
</organism>
<gene>
    <name evidence="1" type="ORF">I6H58_06660</name>
</gene>
<proteinExistence type="predicted"/>
<protein>
    <submittedName>
        <fullName evidence="1">Uncharacterized protein</fullName>
    </submittedName>
</protein>
<accession>A0A7T4T3Y1</accession>